<evidence type="ECO:0000256" key="1">
    <source>
        <dbReference type="SAM" id="Coils"/>
    </source>
</evidence>
<keyword evidence="1" id="KW-0175">Coiled coil</keyword>
<name>A0A914CN34_9BILA</name>
<dbReference type="WBParaSite" id="ACRNAN_scaffold12153.g27640.t1">
    <property type="protein sequence ID" value="ACRNAN_scaffold12153.g27640.t1"/>
    <property type="gene ID" value="ACRNAN_scaffold12153.g27640"/>
</dbReference>
<keyword evidence="2" id="KW-1185">Reference proteome</keyword>
<evidence type="ECO:0000313" key="3">
    <source>
        <dbReference type="WBParaSite" id="ACRNAN_scaffold12153.g27640.t1"/>
    </source>
</evidence>
<dbReference type="AlphaFoldDB" id="A0A914CN34"/>
<sequence>MNKSSEILNSIKNFVESIGQALTPSPLQPAPIYPAILTQYKWGEQNNAKKLRLKQKEFEKDITIFEIQVNLGEDLIIKISKLEHDLNRAKKEIKKKSKREVGI</sequence>
<dbReference type="Proteomes" id="UP000887540">
    <property type="component" value="Unplaced"/>
</dbReference>
<feature type="coiled-coil region" evidence="1">
    <location>
        <begin position="72"/>
        <end position="99"/>
    </location>
</feature>
<reference evidence="3" key="1">
    <citation type="submission" date="2022-11" db="UniProtKB">
        <authorList>
            <consortium name="WormBaseParasite"/>
        </authorList>
    </citation>
    <scope>IDENTIFICATION</scope>
</reference>
<evidence type="ECO:0000313" key="2">
    <source>
        <dbReference type="Proteomes" id="UP000887540"/>
    </source>
</evidence>
<organism evidence="2 3">
    <name type="scientific">Acrobeloides nanus</name>
    <dbReference type="NCBI Taxonomy" id="290746"/>
    <lineage>
        <taxon>Eukaryota</taxon>
        <taxon>Metazoa</taxon>
        <taxon>Ecdysozoa</taxon>
        <taxon>Nematoda</taxon>
        <taxon>Chromadorea</taxon>
        <taxon>Rhabditida</taxon>
        <taxon>Tylenchina</taxon>
        <taxon>Cephalobomorpha</taxon>
        <taxon>Cephaloboidea</taxon>
        <taxon>Cephalobidae</taxon>
        <taxon>Acrobeloides</taxon>
    </lineage>
</organism>
<protein>
    <submittedName>
        <fullName evidence="3">Uncharacterized protein</fullName>
    </submittedName>
</protein>
<proteinExistence type="predicted"/>
<accession>A0A914CN34</accession>